<keyword evidence="1 6" id="KW-0597">Phosphoprotein</keyword>
<dbReference type="PIRSF" id="PIRSF015589">
    <property type="entry name" value="PP_kinase"/>
    <property type="match status" value="1"/>
</dbReference>
<name>A0A2Z4ACU9_9BACT</name>
<evidence type="ECO:0000259" key="11">
    <source>
        <dbReference type="Pfam" id="PF17941"/>
    </source>
</evidence>
<feature type="binding site" evidence="6">
    <location>
        <position position="592"/>
    </location>
    <ligand>
        <name>ATP</name>
        <dbReference type="ChEBI" id="CHEBI:30616"/>
    </ligand>
</feature>
<feature type="domain" description="Polyphosphate kinase C-terminal" evidence="10">
    <location>
        <begin position="505"/>
        <end position="676"/>
    </location>
</feature>
<dbReference type="Proteomes" id="UP000247465">
    <property type="component" value="Chromosome"/>
</dbReference>
<dbReference type="KEGG" id="mtar:DF168_00303"/>
<dbReference type="SUPFAM" id="SSF140356">
    <property type="entry name" value="PPK N-terminal domain-like"/>
    <property type="match status" value="1"/>
</dbReference>
<feature type="active site" description="Phosphohistidine intermediate" evidence="6">
    <location>
        <position position="435"/>
    </location>
</feature>
<feature type="binding site" evidence="6">
    <location>
        <position position="468"/>
    </location>
    <ligand>
        <name>ATP</name>
        <dbReference type="ChEBI" id="CHEBI:30616"/>
    </ligand>
</feature>
<dbReference type="Pfam" id="PF13089">
    <property type="entry name" value="PP_kinase_N"/>
    <property type="match status" value="1"/>
</dbReference>
<evidence type="ECO:0000256" key="3">
    <source>
        <dbReference type="ARBA" id="ARBA00022741"/>
    </source>
</evidence>
<dbReference type="NCBIfam" id="NF003921">
    <property type="entry name" value="PRK05443.2-2"/>
    <property type="match status" value="1"/>
</dbReference>
<dbReference type="InterPro" id="IPR036830">
    <property type="entry name" value="PP_kinase_middle_dom_sf"/>
</dbReference>
<dbReference type="Pfam" id="PF02503">
    <property type="entry name" value="PP_kinase"/>
    <property type="match status" value="1"/>
</dbReference>
<dbReference type="SUPFAM" id="SSF56024">
    <property type="entry name" value="Phospholipase D/nuclease"/>
    <property type="match status" value="2"/>
</dbReference>
<dbReference type="Gene3D" id="3.30.1840.10">
    <property type="entry name" value="Polyphosphate kinase middle domain"/>
    <property type="match status" value="1"/>
</dbReference>
<evidence type="ECO:0000256" key="4">
    <source>
        <dbReference type="ARBA" id="ARBA00022777"/>
    </source>
</evidence>
<dbReference type="NCBIfam" id="NF003918">
    <property type="entry name" value="PRK05443.1-2"/>
    <property type="match status" value="1"/>
</dbReference>
<dbReference type="InterPro" id="IPR024953">
    <property type="entry name" value="PP_kinase_middle"/>
</dbReference>
<dbReference type="Pfam" id="PF17941">
    <property type="entry name" value="PP_kinase_C_1"/>
    <property type="match status" value="1"/>
</dbReference>
<evidence type="ECO:0000259" key="8">
    <source>
        <dbReference type="Pfam" id="PF02503"/>
    </source>
</evidence>
<evidence type="ECO:0000256" key="7">
    <source>
        <dbReference type="RuleBase" id="RU003800"/>
    </source>
</evidence>
<feature type="domain" description="Polyphosphate kinase N-terminal" evidence="9">
    <location>
        <begin position="10"/>
        <end position="114"/>
    </location>
</feature>
<keyword evidence="4 6" id="KW-0418">Kinase</keyword>
<comment type="PTM">
    <text evidence="6 7">An intermediate of this reaction is the autophosphorylated ppk in which a phosphate is covalently linked to a histidine residue through a N-P bond.</text>
</comment>
<dbReference type="GO" id="GO:0005524">
    <property type="term" value="F:ATP binding"/>
    <property type="evidence" value="ECO:0007669"/>
    <property type="project" value="UniProtKB-KW"/>
</dbReference>
<dbReference type="GO" id="GO:0006799">
    <property type="term" value="P:polyphosphate biosynthetic process"/>
    <property type="evidence" value="ECO:0007669"/>
    <property type="project" value="UniProtKB-UniRule"/>
</dbReference>
<dbReference type="InterPro" id="IPR025198">
    <property type="entry name" value="PPK_N_dom"/>
</dbReference>
<protein>
    <recommendedName>
        <fullName evidence="6 7">Polyphosphate kinase</fullName>
        <ecNumber evidence="6 7">2.7.4.1</ecNumber>
    </recommendedName>
    <alternativeName>
        <fullName evidence="6">ATP-polyphosphate phosphotransferase</fullName>
    </alternativeName>
    <alternativeName>
        <fullName evidence="6">Polyphosphoric acid kinase</fullName>
    </alternativeName>
</protein>
<feature type="binding site" evidence="6">
    <location>
        <position position="564"/>
    </location>
    <ligand>
        <name>ATP</name>
        <dbReference type="ChEBI" id="CHEBI:30616"/>
    </ligand>
</feature>
<keyword evidence="6" id="KW-0460">Magnesium</keyword>
<reference evidence="12 13" key="1">
    <citation type="submission" date="2018-06" db="EMBL/GenBank/DDBJ databases">
        <title>Draft Genome Sequence of a Novel Marine Bacterium Related to the Verrucomicrobia.</title>
        <authorList>
            <person name="Vosseberg J."/>
            <person name="Martijn J."/>
            <person name="Ettema T.J.G."/>
        </authorList>
    </citation>
    <scope>NUCLEOTIDE SEQUENCE [LARGE SCALE GENOMIC DNA]</scope>
    <source>
        <strain evidence="12">TARA_B100001123</strain>
    </source>
</reference>
<evidence type="ECO:0000313" key="13">
    <source>
        <dbReference type="Proteomes" id="UP000247465"/>
    </source>
</evidence>
<dbReference type="Gene3D" id="3.30.870.10">
    <property type="entry name" value="Endonuclease Chain A"/>
    <property type="match status" value="2"/>
</dbReference>
<organism evidence="12 13">
    <name type="scientific">Candidatus Moanibacter tarae</name>
    <dbReference type="NCBI Taxonomy" id="2200854"/>
    <lineage>
        <taxon>Bacteria</taxon>
        <taxon>Pseudomonadati</taxon>
        <taxon>Verrucomicrobiota</taxon>
        <taxon>Opitutia</taxon>
        <taxon>Puniceicoccales</taxon>
        <taxon>Puniceicoccales incertae sedis</taxon>
        <taxon>Candidatus Moanibacter</taxon>
    </lineage>
</organism>
<dbReference type="EC" id="2.7.4.1" evidence="6 7"/>
<dbReference type="NCBIfam" id="TIGR03705">
    <property type="entry name" value="poly_P_kin"/>
    <property type="match status" value="1"/>
</dbReference>
<feature type="binding site" evidence="6">
    <location>
        <position position="375"/>
    </location>
    <ligand>
        <name>Mg(2+)</name>
        <dbReference type="ChEBI" id="CHEBI:18420"/>
    </ligand>
</feature>
<gene>
    <name evidence="6 12" type="primary">ppk</name>
    <name evidence="12" type="ORF">DF168_00303</name>
</gene>
<evidence type="ECO:0000256" key="6">
    <source>
        <dbReference type="HAMAP-Rule" id="MF_00347"/>
    </source>
</evidence>
<dbReference type="GO" id="GO:0046872">
    <property type="term" value="F:metal ion binding"/>
    <property type="evidence" value="ECO:0007669"/>
    <property type="project" value="UniProtKB-KW"/>
</dbReference>
<feature type="domain" description="Polyphosphate kinase middle" evidence="8">
    <location>
        <begin position="125"/>
        <end position="303"/>
    </location>
</feature>
<dbReference type="AlphaFoldDB" id="A0A2Z4ACU9"/>
<accession>A0A2Z4ACU9</accession>
<dbReference type="SUPFAM" id="SSF143724">
    <property type="entry name" value="PHP14-like"/>
    <property type="match status" value="1"/>
</dbReference>
<feature type="binding site" evidence="6">
    <location>
        <position position="405"/>
    </location>
    <ligand>
        <name>Mg(2+)</name>
        <dbReference type="ChEBI" id="CHEBI:18420"/>
    </ligand>
</feature>
<dbReference type="CDD" id="cd09165">
    <property type="entry name" value="PLDc_PaPPK1_C1_like"/>
    <property type="match status" value="1"/>
</dbReference>
<dbReference type="PANTHER" id="PTHR30218:SF0">
    <property type="entry name" value="POLYPHOSPHATE KINASE"/>
    <property type="match status" value="1"/>
</dbReference>
<evidence type="ECO:0000256" key="1">
    <source>
        <dbReference type="ARBA" id="ARBA00022553"/>
    </source>
</evidence>
<evidence type="ECO:0000259" key="10">
    <source>
        <dbReference type="Pfam" id="PF13090"/>
    </source>
</evidence>
<evidence type="ECO:0000259" key="9">
    <source>
        <dbReference type="Pfam" id="PF13089"/>
    </source>
</evidence>
<evidence type="ECO:0000313" key="12">
    <source>
        <dbReference type="EMBL" id="AWT59125.1"/>
    </source>
</evidence>
<keyword evidence="6" id="KW-0479">Metal-binding</keyword>
<dbReference type="GO" id="GO:0008976">
    <property type="term" value="F:polyphosphate kinase activity"/>
    <property type="evidence" value="ECO:0007669"/>
    <property type="project" value="UniProtKB-UniRule"/>
</dbReference>
<dbReference type="EMBL" id="CP029803">
    <property type="protein sequence ID" value="AWT59125.1"/>
    <property type="molecule type" value="Genomic_DNA"/>
</dbReference>
<dbReference type="Pfam" id="PF13090">
    <property type="entry name" value="PP_kinase_C"/>
    <property type="match status" value="1"/>
</dbReference>
<dbReference type="PANTHER" id="PTHR30218">
    <property type="entry name" value="POLYPHOSPHATE KINASE"/>
    <property type="match status" value="1"/>
</dbReference>
<dbReference type="NCBIfam" id="NF003917">
    <property type="entry name" value="PRK05443.1-1"/>
    <property type="match status" value="1"/>
</dbReference>
<keyword evidence="2 6" id="KW-0808">Transferase</keyword>
<comment type="similarity">
    <text evidence="6 7">Belongs to the polyphosphate kinase 1 (PPK1) family.</text>
</comment>
<dbReference type="InterPro" id="IPR003414">
    <property type="entry name" value="PP_kinase"/>
</dbReference>
<evidence type="ECO:0000256" key="5">
    <source>
        <dbReference type="ARBA" id="ARBA00022840"/>
    </source>
</evidence>
<comment type="cofactor">
    <cofactor evidence="6">
        <name>Mg(2+)</name>
        <dbReference type="ChEBI" id="CHEBI:18420"/>
    </cofactor>
</comment>
<dbReference type="InterPro" id="IPR041108">
    <property type="entry name" value="PP_kinase_C_1"/>
</dbReference>
<comment type="catalytic activity">
    <reaction evidence="6 7">
        <text>[phosphate](n) + ATP = [phosphate](n+1) + ADP</text>
        <dbReference type="Rhea" id="RHEA:19573"/>
        <dbReference type="Rhea" id="RHEA-COMP:9859"/>
        <dbReference type="Rhea" id="RHEA-COMP:14280"/>
        <dbReference type="ChEBI" id="CHEBI:16838"/>
        <dbReference type="ChEBI" id="CHEBI:30616"/>
        <dbReference type="ChEBI" id="CHEBI:456216"/>
        <dbReference type="EC" id="2.7.4.1"/>
    </reaction>
</comment>
<dbReference type="InterPro" id="IPR036832">
    <property type="entry name" value="PPK_N_dom_sf"/>
</dbReference>
<keyword evidence="5 6" id="KW-0067">ATP-binding</keyword>
<evidence type="ECO:0000256" key="2">
    <source>
        <dbReference type="ARBA" id="ARBA00022679"/>
    </source>
</evidence>
<dbReference type="CDD" id="cd09168">
    <property type="entry name" value="PLDc_PaPPK1_C2_like"/>
    <property type="match status" value="1"/>
</dbReference>
<dbReference type="Gene3D" id="1.20.58.310">
    <property type="entry name" value="Polyphosphate kinase N-terminal domain"/>
    <property type="match status" value="1"/>
</dbReference>
<sequence length="709" mass="81049">MQKKTKKAKFLNRELNWLEFNQRVLDQAFDPTIPLFERLKFLSISSSNLDQFFMVRVGRLKILEQKQKTKLDPAGYSPNQQIDAISKRAHCMIEDQYHCFLLDLIPKLVKRGIKRVASNMLNSQQLEYAERYFDTEVMPVVTPMLVDPSMRIPLLTNGDIYLAVRVKPKGNKAHEARVVILPISKAISRFVTLPGTGGYEYLLCEDLVKLFLGKYFPKEVILECIAFRITRNADLDIEEDLAPDLLNEMKEVILARKTGDCLRLEISQSATLTIITFLKRILKVKEKDVYPISGPLALSEFTALSGLQGYSDLKFKPWTPLQSMEIEPTESMFEALSDHDVLLLHPYESFDPVVRLITESANDPDVLSIKQTLYRTSANSSIAAALKRASERGKTVTVIVELKARFDEEQNIEWAESLEHSGVQVIYGIKGFKTHAKLCIILRREAHGIVRYMHFGTGNYNESTAKLYSDVSYLTCNEELGQDASCFFNTISGLSQPQPYKKLEASPTGMRSKILALIESEVERKKQGQEAHIMAKANSLVDPQIIKALYQASIAGVKIDLNIRGTCCLQPGIPKLSENIRVISIVDRFLEHSRLFYFHHGGERLTFISSADWMPRNLDRRIELLIPIETRSLRDRLVSILKTYFRDNTNAWELNLTGQYHRINSPKNKRESCRSQEKIYRQVEDSIRQVRSSRPVAFEPHIAPSERNL</sequence>
<dbReference type="GO" id="GO:0009358">
    <property type="term" value="C:polyphosphate kinase complex"/>
    <property type="evidence" value="ECO:0007669"/>
    <property type="project" value="InterPro"/>
</dbReference>
<dbReference type="HAMAP" id="MF_00347">
    <property type="entry name" value="Polyphosphate_kinase"/>
    <property type="match status" value="1"/>
</dbReference>
<proteinExistence type="inferred from homology"/>
<feature type="domain" description="Polyphosphate kinase C-terminal" evidence="11">
    <location>
        <begin position="331"/>
        <end position="496"/>
    </location>
</feature>
<feature type="binding site" evidence="6">
    <location>
        <position position="48"/>
    </location>
    <ligand>
        <name>ATP</name>
        <dbReference type="ChEBI" id="CHEBI:30616"/>
    </ligand>
</feature>
<dbReference type="InterPro" id="IPR025200">
    <property type="entry name" value="PPK_C_dom2"/>
</dbReference>
<keyword evidence="3 6" id="KW-0547">Nucleotide-binding</keyword>
<comment type="function">
    <text evidence="6 7">Catalyzes the reversible transfer of the terminal phosphate of ATP to form a long-chain polyphosphate (polyP).</text>
</comment>